<dbReference type="PANTHER" id="PTHR39515">
    <property type="entry name" value="CONSERVED PROTEIN"/>
    <property type="match status" value="1"/>
</dbReference>
<keyword evidence="2" id="KW-0238">DNA-binding</keyword>
<organism evidence="5 6">
    <name type="scientific">Gordonia jinghuaiqii</name>
    <dbReference type="NCBI Taxonomy" id="2758710"/>
    <lineage>
        <taxon>Bacteria</taxon>
        <taxon>Bacillati</taxon>
        <taxon>Actinomycetota</taxon>
        <taxon>Actinomycetes</taxon>
        <taxon>Mycobacteriales</taxon>
        <taxon>Gordoniaceae</taxon>
        <taxon>Gordonia</taxon>
    </lineage>
</organism>
<sequence>MDERADQLRDDIVVFVRKMRRQSSRHLLTPSQVQSLAHIDRVGPLSARALADIEMVAPQSVARTVASLEDLDLVTRTPDPNDGRAVLISITPKGHDTLEADRAQRSRWLSDALETTCSDVERELLFLAGGLLRRIATSSATDEEAGS</sequence>
<evidence type="ECO:0000256" key="2">
    <source>
        <dbReference type="ARBA" id="ARBA00023125"/>
    </source>
</evidence>
<dbReference type="Pfam" id="PF12802">
    <property type="entry name" value="MarR_2"/>
    <property type="match status" value="1"/>
</dbReference>
<dbReference type="PROSITE" id="PS50995">
    <property type="entry name" value="HTH_MARR_2"/>
    <property type="match status" value="1"/>
</dbReference>
<feature type="domain" description="HTH marR-type" evidence="4">
    <location>
        <begin position="1"/>
        <end position="134"/>
    </location>
</feature>
<evidence type="ECO:0000256" key="3">
    <source>
        <dbReference type="ARBA" id="ARBA00023163"/>
    </source>
</evidence>
<dbReference type="Proteomes" id="UP000515663">
    <property type="component" value="Chromosome"/>
</dbReference>
<dbReference type="InterPro" id="IPR036390">
    <property type="entry name" value="WH_DNA-bd_sf"/>
</dbReference>
<dbReference type="RefSeq" id="WP_219849836.1">
    <property type="nucleotide sequence ID" value="NZ_CP059491.1"/>
</dbReference>
<dbReference type="SMART" id="SM00347">
    <property type="entry name" value="HTH_MARR"/>
    <property type="match status" value="1"/>
</dbReference>
<dbReference type="GO" id="GO:0003700">
    <property type="term" value="F:DNA-binding transcription factor activity"/>
    <property type="evidence" value="ECO:0007669"/>
    <property type="project" value="InterPro"/>
</dbReference>
<dbReference type="InterPro" id="IPR052526">
    <property type="entry name" value="HTH-type_Bedaq_tolerance"/>
</dbReference>
<dbReference type="PANTHER" id="PTHR39515:SF2">
    <property type="entry name" value="HTH-TYPE TRANSCRIPTIONAL REGULATOR RV0880"/>
    <property type="match status" value="1"/>
</dbReference>
<evidence type="ECO:0000313" key="5">
    <source>
        <dbReference type="EMBL" id="QMT00972.1"/>
    </source>
</evidence>
<dbReference type="SUPFAM" id="SSF46785">
    <property type="entry name" value="Winged helix' DNA-binding domain"/>
    <property type="match status" value="1"/>
</dbReference>
<protein>
    <submittedName>
        <fullName evidence="5">MarR family transcriptional regulator</fullName>
    </submittedName>
</protein>
<dbReference type="AlphaFoldDB" id="A0A7D7R254"/>
<dbReference type="PROSITE" id="PS01117">
    <property type="entry name" value="HTH_MARR_1"/>
    <property type="match status" value="1"/>
</dbReference>
<keyword evidence="1" id="KW-0805">Transcription regulation</keyword>
<dbReference type="EMBL" id="CP059491">
    <property type="protein sequence ID" value="QMT00972.1"/>
    <property type="molecule type" value="Genomic_DNA"/>
</dbReference>
<evidence type="ECO:0000256" key="1">
    <source>
        <dbReference type="ARBA" id="ARBA00023015"/>
    </source>
</evidence>
<proteinExistence type="predicted"/>
<reference evidence="6" key="1">
    <citation type="submission" date="2020-07" db="EMBL/GenBank/DDBJ databases">
        <title>novel species isolated from the respiratory tract of Marmot.</title>
        <authorList>
            <person name="Zhang G."/>
        </authorList>
    </citation>
    <scope>NUCLEOTIDE SEQUENCE [LARGE SCALE GENOMIC DNA]</scope>
    <source>
        <strain evidence="6">686</strain>
    </source>
</reference>
<dbReference type="InterPro" id="IPR023187">
    <property type="entry name" value="Tscrpt_reg_MarR-type_CS"/>
</dbReference>
<name>A0A7D7R254_9ACTN</name>
<dbReference type="Gene3D" id="1.10.287.100">
    <property type="match status" value="1"/>
</dbReference>
<keyword evidence="6" id="KW-1185">Reference proteome</keyword>
<dbReference type="Gene3D" id="1.10.10.10">
    <property type="entry name" value="Winged helix-like DNA-binding domain superfamily/Winged helix DNA-binding domain"/>
    <property type="match status" value="1"/>
</dbReference>
<evidence type="ECO:0000313" key="6">
    <source>
        <dbReference type="Proteomes" id="UP000515663"/>
    </source>
</evidence>
<accession>A0A7D7R254</accession>
<keyword evidence="3" id="KW-0804">Transcription</keyword>
<dbReference type="KEGG" id="gji:H1R19_19220"/>
<gene>
    <name evidence="5" type="ORF">H1R19_19220</name>
</gene>
<dbReference type="InterPro" id="IPR000835">
    <property type="entry name" value="HTH_MarR-typ"/>
</dbReference>
<evidence type="ECO:0000259" key="4">
    <source>
        <dbReference type="PROSITE" id="PS50995"/>
    </source>
</evidence>
<dbReference type="InterPro" id="IPR036388">
    <property type="entry name" value="WH-like_DNA-bd_sf"/>
</dbReference>
<dbReference type="GO" id="GO:0003677">
    <property type="term" value="F:DNA binding"/>
    <property type="evidence" value="ECO:0007669"/>
    <property type="project" value="UniProtKB-KW"/>
</dbReference>